<gene>
    <name evidence="1" type="ordered locus">BARBAKC583_0647</name>
    <name evidence="2" type="ordered locus">BARBAKC583_0680</name>
</gene>
<dbReference type="GeneID" id="4684994"/>
<dbReference type="eggNOG" id="ENOG50313H8">
    <property type="taxonomic scope" value="Bacteria"/>
</dbReference>
<protein>
    <submittedName>
        <fullName evidence="1">Uncharacterized protein</fullName>
    </submittedName>
</protein>
<evidence type="ECO:0000313" key="2">
    <source>
        <dbReference type="EMBL" id="ABM45459.1"/>
    </source>
</evidence>
<dbReference type="HOGENOM" id="CLU_1615776_0_0_5"/>
<accession>A1USJ7</accession>
<evidence type="ECO:0000313" key="3">
    <source>
        <dbReference type="Proteomes" id="UP000000643"/>
    </source>
</evidence>
<dbReference type="KEGG" id="bbk:BARBAKC583_0647"/>
<reference evidence="1 3" key="1">
    <citation type="submission" date="2006-12" db="EMBL/GenBank/DDBJ databases">
        <authorList>
            <person name="Hendrix L."/>
            <person name="Mohamoud Y."/>
            <person name="Radune D."/>
            <person name="Shvartsbeyn A."/>
            <person name="Daugherty S."/>
            <person name="Dodson R."/>
            <person name="Durkin A.S."/>
            <person name="Harkins D."/>
            <person name="Huot H."/>
            <person name="Kothari S.P."/>
            <person name="Madupu R."/>
            <person name="Li J."/>
            <person name="Nelson W.C."/>
            <person name="Shrivastava S."/>
            <person name="Giglio M.G."/>
            <person name="Haft D."/>
            <person name="Selengut J."/>
            <person name="Fraser-Ligget C."/>
            <person name="Seshadri R."/>
        </authorList>
    </citation>
    <scope>NUCLEOTIDE SEQUENCE [LARGE SCALE GENOMIC DNA]</scope>
    <source>
        <strain evidence="3">ATCC 35685 / NCTC 12138 / KC583</strain>
        <strain evidence="1">KC583</strain>
    </source>
</reference>
<proteinExistence type="predicted"/>
<dbReference type="AlphaFoldDB" id="A1USJ7"/>
<evidence type="ECO:0000313" key="1">
    <source>
        <dbReference type="EMBL" id="ABM44606.1"/>
    </source>
</evidence>
<dbReference type="KEGG" id="bbk:BARBAKC583_0680"/>
<organism evidence="1 3">
    <name type="scientific">Bartonella bacilliformis (strain ATCC 35685 / KC583 / Herrer 020/F12,63)</name>
    <dbReference type="NCBI Taxonomy" id="360095"/>
    <lineage>
        <taxon>Bacteria</taxon>
        <taxon>Pseudomonadati</taxon>
        <taxon>Pseudomonadota</taxon>
        <taxon>Alphaproteobacteria</taxon>
        <taxon>Hyphomicrobiales</taxon>
        <taxon>Bartonellaceae</taxon>
        <taxon>Bartonella</taxon>
    </lineage>
</organism>
<dbReference type="RefSeq" id="WP_011807347.1">
    <property type="nucleotide sequence ID" value="NC_008783.1"/>
</dbReference>
<dbReference type="PATRIC" id="fig|360095.6.peg.661"/>
<dbReference type="EMBL" id="CP000524">
    <property type="protein sequence ID" value="ABM45459.1"/>
    <property type="molecule type" value="Genomic_DNA"/>
</dbReference>
<sequence>MVMQKHYTNTSTLVDYLSHYAARLSDIHTILLKIKKNNKDRSPDLLRRIDATEKQLGEMGRVLIMEYRQHQENERFLKQILVSISDQLFLLNNDFKETGHLLLQEIRTLQFQTQCSCKGEEKQRFLYDQKSSCSQSKIDEIIKRLQKAREQLSVENPHLFEKEIKVKIKNKILY</sequence>
<dbReference type="Proteomes" id="UP000000643">
    <property type="component" value="Chromosome"/>
</dbReference>
<dbReference type="OrthoDB" id="7922856at2"/>
<dbReference type="EMBL" id="CP000524">
    <property type="protein sequence ID" value="ABM44606.1"/>
    <property type="molecule type" value="Genomic_DNA"/>
</dbReference>
<name>A1USJ7_BARBK</name>